<dbReference type="EMBL" id="JRNI01000095">
    <property type="protein sequence ID" value="KGF25375.1"/>
    <property type="molecule type" value="Genomic_DNA"/>
</dbReference>
<dbReference type="RefSeq" id="WP_018025541.1">
    <property type="nucleotide sequence ID" value="NZ_JRNI01000095.1"/>
</dbReference>
<sequence>MYDINWSNRAKKQLRKIDITDRKRISDAVDLLADFENAVNVKRLVNHQYGYRLRVGRYRVLFDVQTQIKIVDVQEVTKRDDRTY</sequence>
<dbReference type="OrthoDB" id="5570653at2"/>
<dbReference type="Proteomes" id="UP000029629">
    <property type="component" value="Unassembled WGS sequence"/>
</dbReference>
<comment type="caution">
    <text evidence="2">The sequence shown here is derived from an EMBL/GenBank/DDBJ whole genome shotgun (WGS) entry which is preliminary data.</text>
</comment>
<proteinExistence type="predicted"/>
<dbReference type="PANTHER" id="PTHR38813">
    <property type="match status" value="1"/>
</dbReference>
<keyword evidence="1" id="KW-1277">Toxin-antitoxin system</keyword>
<evidence type="ECO:0000313" key="2">
    <source>
        <dbReference type="EMBL" id="KGF25375.1"/>
    </source>
</evidence>
<protein>
    <submittedName>
        <fullName evidence="2">Cytotoxic translational repressor of toxin-antitoxin stability system</fullName>
    </submittedName>
</protein>
<reference evidence="2 3" key="1">
    <citation type="submission" date="2014-07" db="EMBL/GenBank/DDBJ databases">
        <authorList>
            <person name="McCorrison J."/>
            <person name="Sanka R."/>
            <person name="Torralba M."/>
            <person name="Gillis M."/>
            <person name="Haft D.H."/>
            <person name="Methe B."/>
            <person name="Sutton G."/>
            <person name="Nelson K.E."/>
        </authorList>
    </citation>
    <scope>NUCLEOTIDE SEQUENCE [LARGE SCALE GENOMIC DNA]</scope>
    <source>
        <strain evidence="2 3">DNF00040</strain>
    </source>
</reference>
<name>A0A095YSJ4_9BURK</name>
<gene>
    <name evidence="2" type="ORF">HMPREF2130_11195</name>
</gene>
<keyword evidence="3" id="KW-1185">Reference proteome</keyword>
<accession>A0A095YSJ4</accession>
<dbReference type="InterPro" id="IPR007712">
    <property type="entry name" value="RelE/ParE_toxin"/>
</dbReference>
<dbReference type="GeneID" id="93426987"/>
<evidence type="ECO:0000313" key="3">
    <source>
        <dbReference type="Proteomes" id="UP000029629"/>
    </source>
</evidence>
<dbReference type="eggNOG" id="COG2026">
    <property type="taxonomic scope" value="Bacteria"/>
</dbReference>
<evidence type="ECO:0000256" key="1">
    <source>
        <dbReference type="ARBA" id="ARBA00022649"/>
    </source>
</evidence>
<dbReference type="Gene3D" id="3.30.2310.20">
    <property type="entry name" value="RelE-like"/>
    <property type="match status" value="1"/>
</dbReference>
<dbReference type="SUPFAM" id="SSF143011">
    <property type="entry name" value="RelE-like"/>
    <property type="match status" value="1"/>
</dbReference>
<dbReference type="PANTHER" id="PTHR38813:SF1">
    <property type="entry name" value="TOXIN RELE1-RELATED"/>
    <property type="match status" value="1"/>
</dbReference>
<organism evidence="2 3">
    <name type="scientific">Oligella urethralis DNF00040</name>
    <dbReference type="NCBI Taxonomy" id="1401065"/>
    <lineage>
        <taxon>Bacteria</taxon>
        <taxon>Pseudomonadati</taxon>
        <taxon>Pseudomonadota</taxon>
        <taxon>Betaproteobacteria</taxon>
        <taxon>Burkholderiales</taxon>
        <taxon>Alcaligenaceae</taxon>
        <taxon>Oligella</taxon>
    </lineage>
</organism>
<dbReference type="InterPro" id="IPR035093">
    <property type="entry name" value="RelE/ParE_toxin_dom_sf"/>
</dbReference>
<dbReference type="InterPro" id="IPR052747">
    <property type="entry name" value="TA_system_RelE_toxin"/>
</dbReference>
<dbReference type="AlphaFoldDB" id="A0A095YSJ4"/>
<dbReference type="Pfam" id="PF05016">
    <property type="entry name" value="ParE_toxin"/>
    <property type="match status" value="1"/>
</dbReference>